<dbReference type="PROSITE" id="PS50109">
    <property type="entry name" value="HIS_KIN"/>
    <property type="match status" value="1"/>
</dbReference>
<evidence type="ECO:0000256" key="7">
    <source>
        <dbReference type="ARBA" id="ARBA00022840"/>
    </source>
</evidence>
<reference evidence="12 13" key="1">
    <citation type="submission" date="2014-02" db="EMBL/GenBank/DDBJ databases">
        <title>Genome sequence of Paenibacillus darwinianus reveals adaptive mechanisms for survival in Antarctic soils.</title>
        <authorList>
            <person name="Dsouza M."/>
            <person name="Taylor M.W."/>
            <person name="Turner S.J."/>
            <person name="Aislabie J."/>
        </authorList>
    </citation>
    <scope>NUCLEOTIDE SEQUENCE [LARGE SCALE GENOMIC DNA]</scope>
    <source>
        <strain evidence="12 13">CE1</strain>
    </source>
</reference>
<keyword evidence="5" id="KW-0547">Nucleotide-binding</keyword>
<dbReference type="Pfam" id="PF00512">
    <property type="entry name" value="HisKA"/>
    <property type="match status" value="1"/>
</dbReference>
<evidence type="ECO:0000256" key="5">
    <source>
        <dbReference type="ARBA" id="ARBA00022741"/>
    </source>
</evidence>
<feature type="transmembrane region" description="Helical" evidence="10">
    <location>
        <begin position="39"/>
        <end position="57"/>
    </location>
</feature>
<evidence type="ECO:0000313" key="13">
    <source>
        <dbReference type="Proteomes" id="UP000053750"/>
    </source>
</evidence>
<feature type="transmembrane region" description="Helical" evidence="10">
    <location>
        <begin position="139"/>
        <end position="159"/>
    </location>
</feature>
<evidence type="ECO:0000256" key="3">
    <source>
        <dbReference type="ARBA" id="ARBA00022553"/>
    </source>
</evidence>
<dbReference type="InterPro" id="IPR005467">
    <property type="entry name" value="His_kinase_dom"/>
</dbReference>
<evidence type="ECO:0000256" key="9">
    <source>
        <dbReference type="SAM" id="Coils"/>
    </source>
</evidence>
<dbReference type="SMART" id="SM00387">
    <property type="entry name" value="HATPase_c"/>
    <property type="match status" value="1"/>
</dbReference>
<dbReference type="CDD" id="cd16922">
    <property type="entry name" value="HATPase_EvgS-ArcB-TorS-like"/>
    <property type="match status" value="1"/>
</dbReference>
<sequence length="535" mass="59800">MGLVSIFLTNTAILITCAYLFNMGYKYLFAHTSEKVRQAITVIIFIVAGFLTILFGFRINETAITDLRMVPIILAALVFRNPRVLIVISLGIALLRLTLHGVNPASTAGVINLLVLGVTAAGLVMLFERRNWPFARKAVISIVVLNTLNMVNLAIFGILPPLAFLTEVAVVTYPLGIALSAVFIFIVRDFYKEQQRIDDLRNMNLILRRQTRELREAKRELEEKARQIMLSSQYKSEFMANMSHELKTPLNSIILLSQLMRDDDERYGSDDIRYADLIHTAGNDLLQLINDILDLSKVEAGKMDIVWDTVSVADAVQLIGQQFEPVAARKCLFFEYEVAEGVPATIVSDGLRMNQILRNLLANAFKFTDRGEVRLTVTSERIHAHPLAAPLRRSPFLVEKSPLRRLMEETRKTISGGSREAAGWKTGRRKTREAEGPADTWVVFTVRDTGIGIDKDKQRLIFEAFQQGDGSINRKYGGTGLGLSISLQLTRLLGGELSLVSEKDQGSSFTLRLPVKPPLSAYRSEHEEPEPAGLK</sequence>
<dbReference type="InterPro" id="IPR036097">
    <property type="entry name" value="HisK_dim/P_sf"/>
</dbReference>
<dbReference type="InterPro" id="IPR036890">
    <property type="entry name" value="HATPase_C_sf"/>
</dbReference>
<dbReference type="PANTHER" id="PTHR43711">
    <property type="entry name" value="TWO-COMPONENT HISTIDINE KINASE"/>
    <property type="match status" value="1"/>
</dbReference>
<dbReference type="SUPFAM" id="SSF55874">
    <property type="entry name" value="ATPase domain of HSP90 chaperone/DNA topoisomerase II/histidine kinase"/>
    <property type="match status" value="1"/>
</dbReference>
<keyword evidence="13" id="KW-1185">Reference proteome</keyword>
<feature type="transmembrane region" description="Helical" evidence="10">
    <location>
        <begin position="107"/>
        <end position="127"/>
    </location>
</feature>
<gene>
    <name evidence="12" type="ORF">BG53_07045</name>
</gene>
<dbReference type="SMART" id="SM00388">
    <property type="entry name" value="HisKA"/>
    <property type="match status" value="1"/>
</dbReference>
<feature type="transmembrane region" description="Helical" evidence="10">
    <location>
        <begin position="171"/>
        <end position="191"/>
    </location>
</feature>
<feature type="domain" description="Histidine kinase" evidence="11">
    <location>
        <begin position="241"/>
        <end position="517"/>
    </location>
</feature>
<comment type="caution">
    <text evidence="12">The sequence shown here is derived from an EMBL/GenBank/DDBJ whole genome shotgun (WGS) entry which is preliminary data.</text>
</comment>
<dbReference type="PRINTS" id="PR00344">
    <property type="entry name" value="BCTRLSENSOR"/>
</dbReference>
<feature type="coiled-coil region" evidence="9">
    <location>
        <begin position="197"/>
        <end position="231"/>
    </location>
</feature>
<evidence type="ECO:0000256" key="4">
    <source>
        <dbReference type="ARBA" id="ARBA00022679"/>
    </source>
</evidence>
<dbReference type="SUPFAM" id="SSF47384">
    <property type="entry name" value="Homodimeric domain of signal transducing histidine kinase"/>
    <property type="match status" value="1"/>
</dbReference>
<keyword evidence="8" id="KW-0902">Two-component regulatory system</keyword>
<feature type="transmembrane region" description="Helical" evidence="10">
    <location>
        <begin position="69"/>
        <end position="95"/>
    </location>
</feature>
<evidence type="ECO:0000313" key="12">
    <source>
        <dbReference type="EMBL" id="EXX86111.1"/>
    </source>
</evidence>
<protein>
    <recommendedName>
        <fullName evidence="2">histidine kinase</fullName>
        <ecNumber evidence="2">2.7.13.3</ecNumber>
    </recommendedName>
</protein>
<keyword evidence="7" id="KW-0067">ATP-binding</keyword>
<dbReference type="GO" id="GO:0000155">
    <property type="term" value="F:phosphorelay sensor kinase activity"/>
    <property type="evidence" value="ECO:0007669"/>
    <property type="project" value="InterPro"/>
</dbReference>
<dbReference type="InterPro" id="IPR004358">
    <property type="entry name" value="Sig_transdc_His_kin-like_C"/>
</dbReference>
<dbReference type="InterPro" id="IPR003661">
    <property type="entry name" value="HisK_dim/P_dom"/>
</dbReference>
<dbReference type="CDD" id="cd00082">
    <property type="entry name" value="HisKA"/>
    <property type="match status" value="1"/>
</dbReference>
<evidence type="ECO:0000256" key="1">
    <source>
        <dbReference type="ARBA" id="ARBA00000085"/>
    </source>
</evidence>
<keyword evidence="3" id="KW-0597">Phosphoprotein</keyword>
<evidence type="ECO:0000256" key="10">
    <source>
        <dbReference type="SAM" id="Phobius"/>
    </source>
</evidence>
<dbReference type="Pfam" id="PF02518">
    <property type="entry name" value="HATPase_c"/>
    <property type="match status" value="1"/>
</dbReference>
<dbReference type="AlphaFoldDB" id="A0A9W5RYW5"/>
<evidence type="ECO:0000256" key="2">
    <source>
        <dbReference type="ARBA" id="ARBA00012438"/>
    </source>
</evidence>
<keyword evidence="4" id="KW-0808">Transferase</keyword>
<evidence type="ECO:0000259" key="11">
    <source>
        <dbReference type="PROSITE" id="PS50109"/>
    </source>
</evidence>
<keyword evidence="10" id="KW-0472">Membrane</keyword>
<dbReference type="Gene3D" id="3.30.565.10">
    <property type="entry name" value="Histidine kinase-like ATPase, C-terminal domain"/>
    <property type="match status" value="1"/>
</dbReference>
<dbReference type="PANTHER" id="PTHR43711:SF26">
    <property type="entry name" value="SENSOR HISTIDINE KINASE RCSC"/>
    <property type="match status" value="1"/>
</dbReference>
<keyword evidence="10" id="KW-0812">Transmembrane</keyword>
<feature type="transmembrane region" description="Helical" evidence="10">
    <location>
        <begin position="7"/>
        <end position="27"/>
    </location>
</feature>
<dbReference type="GO" id="GO:0005524">
    <property type="term" value="F:ATP binding"/>
    <property type="evidence" value="ECO:0007669"/>
    <property type="project" value="UniProtKB-KW"/>
</dbReference>
<dbReference type="Proteomes" id="UP000053750">
    <property type="component" value="Unassembled WGS sequence"/>
</dbReference>
<name>A0A9W5RYW5_9BACL</name>
<keyword evidence="9" id="KW-0175">Coiled coil</keyword>
<evidence type="ECO:0000256" key="8">
    <source>
        <dbReference type="ARBA" id="ARBA00023012"/>
    </source>
</evidence>
<keyword evidence="10" id="KW-1133">Transmembrane helix</keyword>
<proteinExistence type="predicted"/>
<comment type="catalytic activity">
    <reaction evidence="1">
        <text>ATP + protein L-histidine = ADP + protein N-phospho-L-histidine.</text>
        <dbReference type="EC" id="2.7.13.3"/>
    </reaction>
</comment>
<organism evidence="12 13">
    <name type="scientific">Paenibacillus darwinianus</name>
    <dbReference type="NCBI Taxonomy" id="1380763"/>
    <lineage>
        <taxon>Bacteria</taxon>
        <taxon>Bacillati</taxon>
        <taxon>Bacillota</taxon>
        <taxon>Bacilli</taxon>
        <taxon>Bacillales</taxon>
        <taxon>Paenibacillaceae</taxon>
        <taxon>Paenibacillus</taxon>
    </lineage>
</organism>
<accession>A0A9W5RYW5</accession>
<dbReference type="EMBL" id="JFHU01000200">
    <property type="protein sequence ID" value="EXX86111.1"/>
    <property type="molecule type" value="Genomic_DNA"/>
</dbReference>
<dbReference type="InterPro" id="IPR050736">
    <property type="entry name" value="Sensor_HK_Regulatory"/>
</dbReference>
<dbReference type="InterPro" id="IPR003594">
    <property type="entry name" value="HATPase_dom"/>
</dbReference>
<keyword evidence="6 12" id="KW-0418">Kinase</keyword>
<dbReference type="EC" id="2.7.13.3" evidence="2"/>
<evidence type="ECO:0000256" key="6">
    <source>
        <dbReference type="ARBA" id="ARBA00022777"/>
    </source>
</evidence>
<dbReference type="Gene3D" id="1.10.287.130">
    <property type="match status" value="1"/>
</dbReference>